<name>A0A060CJX2_9BACT</name>
<dbReference type="GO" id="GO:0008932">
    <property type="term" value="F:lytic endotransglycosylase activity"/>
    <property type="evidence" value="ECO:0007669"/>
    <property type="project" value="TreeGrafter"/>
</dbReference>
<dbReference type="PANTHER" id="PTHR33734:SF22">
    <property type="entry name" value="MEMBRANE-BOUND LYTIC MUREIN TRANSGLYCOSYLASE D"/>
    <property type="match status" value="1"/>
</dbReference>
<dbReference type="InterPro" id="IPR036779">
    <property type="entry name" value="LysM_dom_sf"/>
</dbReference>
<proteinExistence type="predicted"/>
<evidence type="ECO:0000259" key="2">
    <source>
        <dbReference type="PROSITE" id="PS51782"/>
    </source>
</evidence>
<evidence type="ECO:0000313" key="3">
    <source>
        <dbReference type="EMBL" id="AIA95272.1"/>
    </source>
</evidence>
<dbReference type="AlphaFoldDB" id="A0A060CJX2"/>
<reference evidence="3" key="1">
    <citation type="journal article" date="2013" name="Environ. Microbiol.">
        <title>Seasonally variable intestinal metagenomes of the red palm weevil (Rhynchophorus ferrugineus).</title>
        <authorList>
            <person name="Jia S."/>
            <person name="Zhang X."/>
            <person name="Zhang G."/>
            <person name="Yin A."/>
            <person name="Zhang S."/>
            <person name="Li F."/>
            <person name="Wang L."/>
            <person name="Zhao D."/>
            <person name="Yun Q."/>
            <person name="Tala"/>
            <person name="Wang J."/>
            <person name="Sun G."/>
            <person name="Baabdullah M."/>
            <person name="Yu X."/>
            <person name="Hu S."/>
            <person name="Al-Mssallem I.S."/>
            <person name="Yu J."/>
        </authorList>
    </citation>
    <scope>NUCLEOTIDE SEQUENCE</scope>
</reference>
<protein>
    <submittedName>
        <fullName evidence="3">LysM</fullName>
    </submittedName>
</protein>
<dbReference type="SUPFAM" id="SSF54106">
    <property type="entry name" value="LysM domain"/>
    <property type="match status" value="1"/>
</dbReference>
<sequence>NRKTITIPETPIATTSSRRAQRGRVTTHKIRRGETLSTIAQKYGVSVSELKRWNKIRGSNITAGKRLKIRK</sequence>
<dbReference type="EMBL" id="KF127912">
    <property type="protein sequence ID" value="AIA95272.1"/>
    <property type="molecule type" value="Genomic_DNA"/>
</dbReference>
<accession>A0A060CJX2</accession>
<dbReference type="CDD" id="cd00118">
    <property type="entry name" value="LysM"/>
    <property type="match status" value="1"/>
</dbReference>
<dbReference type="PROSITE" id="PS51782">
    <property type="entry name" value="LYSM"/>
    <property type="match status" value="1"/>
</dbReference>
<feature type="domain" description="LysM" evidence="2">
    <location>
        <begin position="26"/>
        <end position="69"/>
    </location>
</feature>
<dbReference type="InterPro" id="IPR018392">
    <property type="entry name" value="LysM"/>
</dbReference>
<evidence type="ECO:0000256" key="1">
    <source>
        <dbReference type="SAM" id="MobiDB-lite"/>
    </source>
</evidence>
<dbReference type="Gene3D" id="3.10.350.10">
    <property type="entry name" value="LysM domain"/>
    <property type="match status" value="1"/>
</dbReference>
<dbReference type="SMART" id="SM00257">
    <property type="entry name" value="LysM"/>
    <property type="match status" value="1"/>
</dbReference>
<dbReference type="PANTHER" id="PTHR33734">
    <property type="entry name" value="LYSM DOMAIN-CONTAINING GPI-ANCHORED PROTEIN 2"/>
    <property type="match status" value="1"/>
</dbReference>
<feature type="region of interest" description="Disordered" evidence="1">
    <location>
        <begin position="1"/>
        <end position="27"/>
    </location>
</feature>
<feature type="non-terminal residue" evidence="3">
    <location>
        <position position="1"/>
    </location>
</feature>
<dbReference type="Pfam" id="PF01476">
    <property type="entry name" value="LysM"/>
    <property type="match status" value="1"/>
</dbReference>
<feature type="compositionally biased region" description="Low complexity" evidence="1">
    <location>
        <begin position="1"/>
        <end position="15"/>
    </location>
</feature>
<organism evidence="3">
    <name type="scientific">uncultured Paludibacter sp</name>
    <dbReference type="NCBI Taxonomy" id="497635"/>
    <lineage>
        <taxon>Bacteria</taxon>
        <taxon>Pseudomonadati</taxon>
        <taxon>Bacteroidota</taxon>
        <taxon>Bacteroidia</taxon>
        <taxon>Bacteroidales</taxon>
        <taxon>Paludibacteraceae</taxon>
        <taxon>Paludibacter</taxon>
        <taxon>environmental samples</taxon>
    </lineage>
</organism>